<evidence type="ECO:0000313" key="2">
    <source>
        <dbReference type="Proteomes" id="UP000814033"/>
    </source>
</evidence>
<keyword evidence="2" id="KW-1185">Reference proteome</keyword>
<proteinExistence type="predicted"/>
<comment type="caution">
    <text evidence="1">The sequence shown here is derived from an EMBL/GenBank/DDBJ whole genome shotgun (WGS) entry which is preliminary data.</text>
</comment>
<gene>
    <name evidence="1" type="ORF">FA95DRAFT_1486652</name>
</gene>
<evidence type="ECO:0000313" key="1">
    <source>
        <dbReference type="EMBL" id="KAI0050800.1"/>
    </source>
</evidence>
<organism evidence="1 2">
    <name type="scientific">Auriscalpium vulgare</name>
    <dbReference type="NCBI Taxonomy" id="40419"/>
    <lineage>
        <taxon>Eukaryota</taxon>
        <taxon>Fungi</taxon>
        <taxon>Dikarya</taxon>
        <taxon>Basidiomycota</taxon>
        <taxon>Agaricomycotina</taxon>
        <taxon>Agaricomycetes</taxon>
        <taxon>Russulales</taxon>
        <taxon>Auriscalpiaceae</taxon>
        <taxon>Auriscalpium</taxon>
    </lineage>
</organism>
<dbReference type="EMBL" id="MU275858">
    <property type="protein sequence ID" value="KAI0050800.1"/>
    <property type="molecule type" value="Genomic_DNA"/>
</dbReference>
<reference evidence="1" key="2">
    <citation type="journal article" date="2022" name="New Phytol.">
        <title>Evolutionary transition to the ectomycorrhizal habit in the genomes of a hyperdiverse lineage of mushroom-forming fungi.</title>
        <authorList>
            <person name="Looney B."/>
            <person name="Miyauchi S."/>
            <person name="Morin E."/>
            <person name="Drula E."/>
            <person name="Courty P.E."/>
            <person name="Kohler A."/>
            <person name="Kuo A."/>
            <person name="LaButti K."/>
            <person name="Pangilinan J."/>
            <person name="Lipzen A."/>
            <person name="Riley R."/>
            <person name="Andreopoulos W."/>
            <person name="He G."/>
            <person name="Johnson J."/>
            <person name="Nolan M."/>
            <person name="Tritt A."/>
            <person name="Barry K.W."/>
            <person name="Grigoriev I.V."/>
            <person name="Nagy L.G."/>
            <person name="Hibbett D."/>
            <person name="Henrissat B."/>
            <person name="Matheny P.B."/>
            <person name="Labbe J."/>
            <person name="Martin F.M."/>
        </authorList>
    </citation>
    <scope>NUCLEOTIDE SEQUENCE</scope>
    <source>
        <strain evidence="1">FP105234-sp</strain>
    </source>
</reference>
<name>A0ACB8S428_9AGAM</name>
<protein>
    <submittedName>
        <fullName evidence="1">Uncharacterized protein</fullName>
    </submittedName>
</protein>
<accession>A0ACB8S428</accession>
<dbReference type="Proteomes" id="UP000814033">
    <property type="component" value="Unassembled WGS sequence"/>
</dbReference>
<reference evidence="1" key="1">
    <citation type="submission" date="2021-02" db="EMBL/GenBank/DDBJ databases">
        <authorList>
            <consortium name="DOE Joint Genome Institute"/>
            <person name="Ahrendt S."/>
            <person name="Looney B.P."/>
            <person name="Miyauchi S."/>
            <person name="Morin E."/>
            <person name="Drula E."/>
            <person name="Courty P.E."/>
            <person name="Chicoki N."/>
            <person name="Fauchery L."/>
            <person name="Kohler A."/>
            <person name="Kuo A."/>
            <person name="Labutti K."/>
            <person name="Pangilinan J."/>
            <person name="Lipzen A."/>
            <person name="Riley R."/>
            <person name="Andreopoulos W."/>
            <person name="He G."/>
            <person name="Johnson J."/>
            <person name="Barry K.W."/>
            <person name="Grigoriev I.V."/>
            <person name="Nagy L."/>
            <person name="Hibbett D."/>
            <person name="Henrissat B."/>
            <person name="Matheny P.B."/>
            <person name="Labbe J."/>
            <person name="Martin F."/>
        </authorList>
    </citation>
    <scope>NUCLEOTIDE SEQUENCE</scope>
    <source>
        <strain evidence="1">FP105234-sp</strain>
    </source>
</reference>
<sequence length="322" mass="35845">MPSNLSLDRASIVSLSLEAFLYGFSVFMYGVTLWVLLRPATTINRPMAVVASILFLCSTMASLSVHVVLDVYRLKLGFIDNRDFFNIGPSAWFGDISQYTFLFKNSLYVFQTLTGDGIVIYRCYVVWQSVWVIVLPALMYCGLAVCGVGAVYTASKTSPQAGIFAGAAHFITAYFSLTLATNLMSTLLLAYRIWSTNSRVKGQRIGPSLIPVVLVFVDAAVLYSMALVIMIVCFVSKLNAQYIVLDTIMPIIPITFYMVMIRLRLRRLPSSLFAGQTVAEWAPQSNIGLRHLQVQIDHLTEYHQDAQVFGEVNEAVKQPESL</sequence>